<protein>
    <submittedName>
        <fullName evidence="1">Uncharacterized protein</fullName>
    </submittedName>
</protein>
<keyword evidence="2" id="KW-1185">Reference proteome</keyword>
<name>A0A133XEL7_9RHOO</name>
<evidence type="ECO:0000313" key="1">
    <source>
        <dbReference type="EMBL" id="KXB29378.1"/>
    </source>
</evidence>
<gene>
    <name evidence="1" type="ORF">AT959_15540</name>
</gene>
<sequence>MIYLNAALSQQFAPAQLPGAVRAAIGKPLRRASGLTQLALVGALASLPAECRDLPTALLWQSTSGLRQETLTLLDEVCNGTAEPMPYDFLATQPAIAAAQLQAFLPGLQSATQTPLEQAGTANWSLLLSLAGLWLAEGRYAQVLCAHLDCTPEAAHGHWLLLGATPLEKAPARLQIGTSPQPDAVPDRPDFPARLADWLHQASPPTLSLHSPAAPRLALEFARL</sequence>
<dbReference type="RefSeq" id="WP_066884889.1">
    <property type="nucleotide sequence ID" value="NZ_LODL01000035.1"/>
</dbReference>
<evidence type="ECO:0000313" key="2">
    <source>
        <dbReference type="Proteomes" id="UP000070186"/>
    </source>
</evidence>
<reference evidence="1 2" key="1">
    <citation type="submission" date="2015-12" db="EMBL/GenBank/DDBJ databases">
        <title>Nitrous oxide reduction kinetics distinguish bacteria harboring typical versus atypical NosZ.</title>
        <authorList>
            <person name="Yoon S."/>
            <person name="Nissen S."/>
            <person name="Park D."/>
            <person name="Sanford R.A."/>
            <person name="Loeffler F.E."/>
        </authorList>
    </citation>
    <scope>NUCLEOTIDE SEQUENCE [LARGE SCALE GENOMIC DNA]</scope>
    <source>
        <strain evidence="1 2">ATCC BAA-841</strain>
    </source>
</reference>
<dbReference type="Proteomes" id="UP000070186">
    <property type="component" value="Unassembled WGS sequence"/>
</dbReference>
<comment type="caution">
    <text evidence="1">The sequence shown here is derived from an EMBL/GenBank/DDBJ whole genome shotgun (WGS) entry which is preliminary data.</text>
</comment>
<dbReference type="EMBL" id="LODL01000035">
    <property type="protein sequence ID" value="KXB29378.1"/>
    <property type="molecule type" value="Genomic_DNA"/>
</dbReference>
<proteinExistence type="predicted"/>
<dbReference type="STRING" id="281362.AT959_15540"/>
<accession>A0A133XEL7</accession>
<dbReference type="AlphaFoldDB" id="A0A133XEL7"/>
<organism evidence="1 2">
    <name type="scientific">Dechloromonas denitrificans</name>
    <dbReference type="NCBI Taxonomy" id="281362"/>
    <lineage>
        <taxon>Bacteria</taxon>
        <taxon>Pseudomonadati</taxon>
        <taxon>Pseudomonadota</taxon>
        <taxon>Betaproteobacteria</taxon>
        <taxon>Rhodocyclales</taxon>
        <taxon>Azonexaceae</taxon>
        <taxon>Dechloromonas</taxon>
    </lineage>
</organism>